<sequence length="101" mass="11688">SAAINHTNNSNESFNTSTSTTTEGGDYGRLENDDRVDNAPICMNINDDDLNEELNSNPKNERELWRAFQEQRAIIHKLQLQLDEKNKQIEELERLLENIRS</sequence>
<keyword evidence="1" id="KW-0175">Coiled coil</keyword>
<feature type="region of interest" description="Disordered" evidence="2">
    <location>
        <begin position="1"/>
        <end position="55"/>
    </location>
</feature>
<evidence type="ECO:0000313" key="4">
    <source>
        <dbReference type="Proteomes" id="UP000194236"/>
    </source>
</evidence>
<proteinExistence type="predicted"/>
<feature type="non-terminal residue" evidence="3">
    <location>
        <position position="1"/>
    </location>
</feature>
<comment type="caution">
    <text evidence="3">The sequence shown here is derived from an EMBL/GenBank/DDBJ whole genome shotgun (WGS) entry which is preliminary data.</text>
</comment>
<feature type="compositionally biased region" description="Low complexity" evidence="2">
    <location>
        <begin position="7"/>
        <end position="23"/>
    </location>
</feature>
<reference evidence="3 4" key="1">
    <citation type="submission" date="2017-03" db="EMBL/GenBank/DDBJ databases">
        <title>Genome Survey of Euroglyphus maynei.</title>
        <authorList>
            <person name="Arlian L.G."/>
            <person name="Morgan M.S."/>
            <person name="Rider S.D."/>
        </authorList>
    </citation>
    <scope>NUCLEOTIDE SEQUENCE [LARGE SCALE GENOMIC DNA]</scope>
    <source>
        <strain evidence="3">Arlian Lab</strain>
        <tissue evidence="3">Whole body</tissue>
    </source>
</reference>
<evidence type="ECO:0000313" key="3">
    <source>
        <dbReference type="EMBL" id="OTF78218.1"/>
    </source>
</evidence>
<protein>
    <submittedName>
        <fullName evidence="3">Uncharacterized protein</fullName>
    </submittedName>
</protein>
<accession>A0A1Y3BEA0</accession>
<feature type="compositionally biased region" description="Basic and acidic residues" evidence="2">
    <location>
        <begin position="26"/>
        <end position="37"/>
    </location>
</feature>
<organism evidence="3 4">
    <name type="scientific">Euroglyphus maynei</name>
    <name type="common">Mayne's house dust mite</name>
    <dbReference type="NCBI Taxonomy" id="6958"/>
    <lineage>
        <taxon>Eukaryota</taxon>
        <taxon>Metazoa</taxon>
        <taxon>Ecdysozoa</taxon>
        <taxon>Arthropoda</taxon>
        <taxon>Chelicerata</taxon>
        <taxon>Arachnida</taxon>
        <taxon>Acari</taxon>
        <taxon>Acariformes</taxon>
        <taxon>Sarcoptiformes</taxon>
        <taxon>Astigmata</taxon>
        <taxon>Psoroptidia</taxon>
        <taxon>Analgoidea</taxon>
        <taxon>Pyroglyphidae</taxon>
        <taxon>Pyroglyphinae</taxon>
        <taxon>Euroglyphus</taxon>
    </lineage>
</organism>
<dbReference type="AlphaFoldDB" id="A0A1Y3BEA0"/>
<feature type="coiled-coil region" evidence="1">
    <location>
        <begin position="68"/>
        <end position="98"/>
    </location>
</feature>
<keyword evidence="4" id="KW-1185">Reference proteome</keyword>
<evidence type="ECO:0000256" key="1">
    <source>
        <dbReference type="SAM" id="Coils"/>
    </source>
</evidence>
<dbReference type="Proteomes" id="UP000194236">
    <property type="component" value="Unassembled WGS sequence"/>
</dbReference>
<gene>
    <name evidence="3" type="ORF">BLA29_012426</name>
</gene>
<name>A0A1Y3BEA0_EURMA</name>
<dbReference type="EMBL" id="MUJZ01028925">
    <property type="protein sequence ID" value="OTF78218.1"/>
    <property type="molecule type" value="Genomic_DNA"/>
</dbReference>
<evidence type="ECO:0000256" key="2">
    <source>
        <dbReference type="SAM" id="MobiDB-lite"/>
    </source>
</evidence>